<dbReference type="SUPFAM" id="SSF48019">
    <property type="entry name" value="post-AAA+ oligomerization domain-like"/>
    <property type="match status" value="1"/>
</dbReference>
<dbReference type="GO" id="GO:0003677">
    <property type="term" value="F:DNA binding"/>
    <property type="evidence" value="ECO:0007669"/>
    <property type="project" value="InterPro"/>
</dbReference>
<proteinExistence type="inferred from homology"/>
<evidence type="ECO:0000256" key="5">
    <source>
        <dbReference type="ARBA" id="ARBA00022741"/>
    </source>
</evidence>
<dbReference type="InterPro" id="IPR003959">
    <property type="entry name" value="ATPase_AAA_core"/>
</dbReference>
<dbReference type="Gene3D" id="1.20.272.10">
    <property type="match status" value="1"/>
</dbReference>
<keyword evidence="6" id="KW-0067">ATP-binding</keyword>
<dbReference type="FunFam" id="1.10.3710.10:FF:000004">
    <property type="entry name" value="Putative ATPase, AAA family"/>
    <property type="match status" value="1"/>
</dbReference>
<keyword evidence="4" id="KW-0235">DNA replication</keyword>
<dbReference type="EMBL" id="CP032869">
    <property type="protein sequence ID" value="AYL98585.1"/>
    <property type="molecule type" value="Genomic_DNA"/>
</dbReference>
<accession>A0A494W511</accession>
<dbReference type="FunFam" id="3.40.50.300:FF:000137">
    <property type="entry name" value="Replication-associated recombination protein A"/>
    <property type="match status" value="1"/>
</dbReference>
<evidence type="ECO:0000256" key="4">
    <source>
        <dbReference type="ARBA" id="ARBA00022705"/>
    </source>
</evidence>
<dbReference type="InterPro" id="IPR051314">
    <property type="entry name" value="AAA_ATPase_RarA/MGS1/WRNIP1"/>
</dbReference>
<dbReference type="Gene3D" id="1.10.8.60">
    <property type="match status" value="1"/>
</dbReference>
<dbReference type="Pfam" id="PF12002">
    <property type="entry name" value="MgsA_C"/>
    <property type="match status" value="1"/>
</dbReference>
<protein>
    <recommendedName>
        <fullName evidence="3">Replication-associated recombination protein A</fullName>
    </recommendedName>
</protein>
<dbReference type="PANTHER" id="PTHR13779">
    <property type="entry name" value="WERNER HELICASE-INTERACTING PROTEIN 1 FAMILY MEMBER"/>
    <property type="match status" value="1"/>
</dbReference>
<comment type="similarity">
    <text evidence="2">Belongs to the AAA ATPase family. RarA/MGS1/WRNIP1 subfamily.</text>
</comment>
<dbReference type="OrthoDB" id="9778364at2"/>
<feature type="domain" description="AAA+ ATPase" evidence="7">
    <location>
        <begin position="40"/>
        <end position="157"/>
    </location>
</feature>
<dbReference type="AlphaFoldDB" id="A0A494W511"/>
<dbReference type="PANTHER" id="PTHR13779:SF7">
    <property type="entry name" value="ATPASE WRNIP1"/>
    <property type="match status" value="1"/>
</dbReference>
<keyword evidence="5" id="KW-0547">Nucleotide-binding</keyword>
<dbReference type="Proteomes" id="UP000270046">
    <property type="component" value="Chromosome"/>
</dbReference>
<reference evidence="8 9" key="1">
    <citation type="submission" date="2018-10" db="EMBL/GenBank/DDBJ databases">
        <title>Genome sequencing of Mucilaginibacter sp. HYN0043.</title>
        <authorList>
            <person name="Kim M."/>
            <person name="Yi H."/>
        </authorList>
    </citation>
    <scope>NUCLEOTIDE SEQUENCE [LARGE SCALE GENOMIC DNA]</scope>
    <source>
        <strain evidence="8 9">HYN0043</strain>
    </source>
</reference>
<gene>
    <name evidence="8" type="ORF">HYN43_026385</name>
</gene>
<dbReference type="InterPro" id="IPR003593">
    <property type="entry name" value="AAA+_ATPase"/>
</dbReference>
<evidence type="ECO:0000256" key="2">
    <source>
        <dbReference type="ARBA" id="ARBA00008959"/>
    </source>
</evidence>
<dbReference type="CDD" id="cd00009">
    <property type="entry name" value="AAA"/>
    <property type="match status" value="1"/>
</dbReference>
<dbReference type="InterPro" id="IPR032423">
    <property type="entry name" value="AAA_assoc_2"/>
</dbReference>
<dbReference type="SUPFAM" id="SSF52540">
    <property type="entry name" value="P-loop containing nucleoside triphosphate hydrolases"/>
    <property type="match status" value="1"/>
</dbReference>
<evidence type="ECO:0000256" key="6">
    <source>
        <dbReference type="ARBA" id="ARBA00022840"/>
    </source>
</evidence>
<evidence type="ECO:0000256" key="3">
    <source>
        <dbReference type="ARBA" id="ARBA00020776"/>
    </source>
</evidence>
<evidence type="ECO:0000313" key="8">
    <source>
        <dbReference type="EMBL" id="AYL98585.1"/>
    </source>
</evidence>
<name>A0A494W511_9SPHI</name>
<dbReference type="Gene3D" id="3.40.50.300">
    <property type="entry name" value="P-loop containing nucleotide triphosphate hydrolases"/>
    <property type="match status" value="1"/>
</dbReference>
<dbReference type="GO" id="GO:0017116">
    <property type="term" value="F:single-stranded DNA helicase activity"/>
    <property type="evidence" value="ECO:0007669"/>
    <property type="project" value="TreeGrafter"/>
</dbReference>
<dbReference type="InterPro" id="IPR021886">
    <property type="entry name" value="MgsA_C"/>
</dbReference>
<comment type="function">
    <text evidence="1">DNA-dependent ATPase that plays important roles in cellular responses to stalled DNA replication processes.</text>
</comment>
<dbReference type="InterPro" id="IPR027417">
    <property type="entry name" value="P-loop_NTPase"/>
</dbReference>
<dbReference type="SMART" id="SM00382">
    <property type="entry name" value="AAA"/>
    <property type="match status" value="1"/>
</dbReference>
<dbReference type="KEGG" id="muh:HYN43_026385"/>
<keyword evidence="9" id="KW-1185">Reference proteome</keyword>
<dbReference type="FunFam" id="1.20.272.10:FF:000001">
    <property type="entry name" value="Putative AAA family ATPase"/>
    <property type="match status" value="1"/>
</dbReference>
<dbReference type="Pfam" id="PF16193">
    <property type="entry name" value="AAA_assoc_2"/>
    <property type="match status" value="1"/>
</dbReference>
<dbReference type="InterPro" id="IPR008921">
    <property type="entry name" value="DNA_pol3_clamp-load_cplx_C"/>
</dbReference>
<dbReference type="Gene3D" id="1.10.3710.10">
    <property type="entry name" value="DNA polymerase III clamp loader subunits, C-terminal domain"/>
    <property type="match status" value="1"/>
</dbReference>
<sequence>MNNLPPLAERMRPKSLDDYVGQKHLVGPGAVLRKAIESGALPSMIFWGPPGVGKTTLAYIISQSLFRPFFALSAINSGVKDVREVIEKASLMKAQGGTLPILFIDEIHRFSKSQQDSLLGAVERGIVTLIGATTENPSFEVISALLSRAQVYILQPLAEQDLIDLLNKAMKEDEVLQQKKITIKDYEALLRLSGGDARKLLNIFELLVNAFDKRDVVLTNEVVLEHVQQNMALYDKTGEQHYDIISAFIKSMRGSDPNGAVYWLARMIVGGEDPLFIARRMLILASEDIGNANPNALLLAQSCFEAVNKIGMPESQLILSQTAIYLATSPKSNSATTAIGAAIALVKQTGDLPVPLHLRNAPTKFMKNIGYGKDYKYAHSYEGNFTDLDFLPDALRGTKIYEPGNNARENESKEKLRKLWGDRYKY</sequence>
<dbReference type="Pfam" id="PF00004">
    <property type="entry name" value="AAA"/>
    <property type="match status" value="1"/>
</dbReference>
<dbReference type="GO" id="GO:0008047">
    <property type="term" value="F:enzyme activator activity"/>
    <property type="evidence" value="ECO:0007669"/>
    <property type="project" value="TreeGrafter"/>
</dbReference>
<evidence type="ECO:0000256" key="1">
    <source>
        <dbReference type="ARBA" id="ARBA00002393"/>
    </source>
</evidence>
<dbReference type="GO" id="GO:0005524">
    <property type="term" value="F:ATP binding"/>
    <property type="evidence" value="ECO:0007669"/>
    <property type="project" value="UniProtKB-KW"/>
</dbReference>
<organism evidence="8 9">
    <name type="scientific">Mucilaginibacter celer</name>
    <dbReference type="NCBI Taxonomy" id="2305508"/>
    <lineage>
        <taxon>Bacteria</taxon>
        <taxon>Pseudomonadati</taxon>
        <taxon>Bacteroidota</taxon>
        <taxon>Sphingobacteriia</taxon>
        <taxon>Sphingobacteriales</taxon>
        <taxon>Sphingobacteriaceae</taxon>
        <taxon>Mucilaginibacter</taxon>
    </lineage>
</organism>
<dbReference type="GO" id="GO:0000731">
    <property type="term" value="P:DNA synthesis involved in DNA repair"/>
    <property type="evidence" value="ECO:0007669"/>
    <property type="project" value="TreeGrafter"/>
</dbReference>
<evidence type="ECO:0000313" key="9">
    <source>
        <dbReference type="Proteomes" id="UP000270046"/>
    </source>
</evidence>
<dbReference type="RefSeq" id="WP_119406856.1">
    <property type="nucleotide sequence ID" value="NZ_CP032869.1"/>
</dbReference>
<dbReference type="GO" id="GO:0016887">
    <property type="term" value="F:ATP hydrolysis activity"/>
    <property type="evidence" value="ECO:0007669"/>
    <property type="project" value="InterPro"/>
</dbReference>
<dbReference type="GO" id="GO:0006261">
    <property type="term" value="P:DNA-templated DNA replication"/>
    <property type="evidence" value="ECO:0007669"/>
    <property type="project" value="TreeGrafter"/>
</dbReference>
<dbReference type="CDD" id="cd18139">
    <property type="entry name" value="HLD_clamp_RarA"/>
    <property type="match status" value="1"/>
</dbReference>
<evidence type="ECO:0000259" key="7">
    <source>
        <dbReference type="SMART" id="SM00382"/>
    </source>
</evidence>